<feature type="chain" id="PRO_5006865736" evidence="1">
    <location>
        <begin position="21"/>
        <end position="71"/>
    </location>
</feature>
<dbReference type="AlphaFoldDB" id="A0A0V0H766"/>
<dbReference type="EMBL" id="GEDG01024493">
    <property type="protein sequence ID" value="JAP15930.1"/>
    <property type="molecule type" value="Transcribed_RNA"/>
</dbReference>
<sequence length="71" mass="8490">MYWFSLFVCAILLFIDVVQPIHIICQFSKFLEMSIFFFYYFNASYIAQFKAKIVIDYVLYSSLYGINISLE</sequence>
<evidence type="ECO:0000256" key="1">
    <source>
        <dbReference type="SAM" id="SignalP"/>
    </source>
</evidence>
<organism evidence="2">
    <name type="scientific">Solanum chacoense</name>
    <name type="common">Chaco potato</name>
    <dbReference type="NCBI Taxonomy" id="4108"/>
    <lineage>
        <taxon>Eukaryota</taxon>
        <taxon>Viridiplantae</taxon>
        <taxon>Streptophyta</taxon>
        <taxon>Embryophyta</taxon>
        <taxon>Tracheophyta</taxon>
        <taxon>Spermatophyta</taxon>
        <taxon>Magnoliopsida</taxon>
        <taxon>eudicotyledons</taxon>
        <taxon>Gunneridae</taxon>
        <taxon>Pentapetalae</taxon>
        <taxon>asterids</taxon>
        <taxon>lamiids</taxon>
        <taxon>Solanales</taxon>
        <taxon>Solanaceae</taxon>
        <taxon>Solanoideae</taxon>
        <taxon>Solaneae</taxon>
        <taxon>Solanum</taxon>
    </lineage>
</organism>
<accession>A0A0V0H766</accession>
<reference evidence="2" key="1">
    <citation type="submission" date="2015-12" db="EMBL/GenBank/DDBJ databases">
        <title>Gene expression during late stages of embryo sac development: a critical building block for successful pollen-pistil interactions.</title>
        <authorList>
            <person name="Liu Y."/>
            <person name="Joly V."/>
            <person name="Sabar M."/>
            <person name="Matton D.P."/>
        </authorList>
    </citation>
    <scope>NUCLEOTIDE SEQUENCE</scope>
</reference>
<name>A0A0V0H766_SOLCH</name>
<feature type="signal peptide" evidence="1">
    <location>
        <begin position="1"/>
        <end position="20"/>
    </location>
</feature>
<protein>
    <submittedName>
        <fullName evidence="2">Putative ovule protein</fullName>
    </submittedName>
</protein>
<keyword evidence="1" id="KW-0732">Signal</keyword>
<proteinExistence type="predicted"/>
<evidence type="ECO:0000313" key="2">
    <source>
        <dbReference type="EMBL" id="JAP15930.1"/>
    </source>
</evidence>